<protein>
    <submittedName>
        <fullName evidence="2">Uncharacterized protein</fullName>
    </submittedName>
</protein>
<proteinExistence type="predicted"/>
<organism evidence="1 2">
    <name type="scientific">Panagrolaimus sp. JU765</name>
    <dbReference type="NCBI Taxonomy" id="591449"/>
    <lineage>
        <taxon>Eukaryota</taxon>
        <taxon>Metazoa</taxon>
        <taxon>Ecdysozoa</taxon>
        <taxon>Nematoda</taxon>
        <taxon>Chromadorea</taxon>
        <taxon>Rhabditida</taxon>
        <taxon>Tylenchina</taxon>
        <taxon>Panagrolaimomorpha</taxon>
        <taxon>Panagrolaimoidea</taxon>
        <taxon>Panagrolaimidae</taxon>
        <taxon>Panagrolaimus</taxon>
    </lineage>
</organism>
<name>A0AC34PZD0_9BILA</name>
<accession>A0AC34PZD0</accession>
<dbReference type="Proteomes" id="UP000887576">
    <property type="component" value="Unplaced"/>
</dbReference>
<reference evidence="2" key="1">
    <citation type="submission" date="2022-11" db="UniProtKB">
        <authorList>
            <consortium name="WormBaseParasite"/>
        </authorList>
    </citation>
    <scope>IDENTIFICATION</scope>
</reference>
<evidence type="ECO:0000313" key="2">
    <source>
        <dbReference type="WBParaSite" id="JU765_v2.g11485.t1"/>
    </source>
</evidence>
<sequence length="196" mass="21550">MCCSALGQIVYGALMLLCLVLTAVSIFTPGWTKFKDEANDDWNNKQVPQNFGILPLFCSIPDQPSETDDCSTWFKNLPTYYKVVIGAMGIALILEICALVWNLVTFCACCCKKNILHPLYGLAGAIFVFLAIGIVTFYVKNKHLISDLDNINNFNDLKDKTSETSYSFYIACAALICSLLSIVAGIVSACFADIHC</sequence>
<evidence type="ECO:0000313" key="1">
    <source>
        <dbReference type="Proteomes" id="UP000887576"/>
    </source>
</evidence>
<dbReference type="WBParaSite" id="JU765_v2.g11485.t1">
    <property type="protein sequence ID" value="JU765_v2.g11485.t1"/>
    <property type="gene ID" value="JU765_v2.g11485"/>
</dbReference>